<evidence type="ECO:0000256" key="8">
    <source>
        <dbReference type="HAMAP-Rule" id="MF_02204"/>
    </source>
</evidence>
<dbReference type="PROSITE" id="PS51123">
    <property type="entry name" value="OMPA_2"/>
    <property type="match status" value="1"/>
</dbReference>
<evidence type="ECO:0000256" key="6">
    <source>
        <dbReference type="ARBA" id="ARBA00023288"/>
    </source>
</evidence>
<comment type="subcellular location">
    <subcellularLocation>
        <location evidence="8">Cell outer membrane</location>
        <topology evidence="8">Lipid-anchor</topology>
    </subcellularLocation>
</comment>
<dbReference type="PANTHER" id="PTHR30329">
    <property type="entry name" value="STATOR ELEMENT OF FLAGELLAR MOTOR COMPLEX"/>
    <property type="match status" value="1"/>
</dbReference>
<evidence type="ECO:0000256" key="3">
    <source>
        <dbReference type="ARBA" id="ARBA00023136"/>
    </source>
</evidence>
<keyword evidence="2 8" id="KW-0732">Signal</keyword>
<dbReference type="CDD" id="cd07185">
    <property type="entry name" value="OmpA_C-like"/>
    <property type="match status" value="1"/>
</dbReference>
<dbReference type="InterPro" id="IPR014169">
    <property type="entry name" value="Pal_lipo_C"/>
</dbReference>
<name>Q2YZW1_9BACT</name>
<evidence type="ECO:0000256" key="5">
    <source>
        <dbReference type="ARBA" id="ARBA00023237"/>
    </source>
</evidence>
<comment type="similarity">
    <text evidence="8">Belongs to the Pal lipoprotein family.</text>
</comment>
<organism evidence="11">
    <name type="scientific">uncultured Latescibacterota bacterium</name>
    <dbReference type="NCBI Taxonomy" id="199737"/>
    <lineage>
        <taxon>Bacteria</taxon>
        <taxon>Pseudomonadati</taxon>
        <taxon>Candidatus Latescibacterota</taxon>
        <taxon>environmental samples</taxon>
    </lineage>
</organism>
<feature type="region of interest" description="Disordered" evidence="9">
    <location>
        <begin position="173"/>
        <end position="192"/>
    </location>
</feature>
<dbReference type="AlphaFoldDB" id="Q2YZW1"/>
<dbReference type="GO" id="GO:0009279">
    <property type="term" value="C:cell outer membrane"/>
    <property type="evidence" value="ECO:0007669"/>
    <property type="project" value="UniProtKB-SubCell"/>
</dbReference>
<feature type="compositionally biased region" description="Basic residues" evidence="9">
    <location>
        <begin position="183"/>
        <end position="192"/>
    </location>
</feature>
<evidence type="ECO:0000259" key="10">
    <source>
        <dbReference type="PROSITE" id="PS51123"/>
    </source>
</evidence>
<evidence type="ECO:0000256" key="1">
    <source>
        <dbReference type="ARBA" id="ARBA00022618"/>
    </source>
</evidence>
<evidence type="ECO:0000313" key="11">
    <source>
        <dbReference type="EMBL" id="CAI78811.1"/>
    </source>
</evidence>
<evidence type="ECO:0000256" key="7">
    <source>
        <dbReference type="ARBA" id="ARBA00023306"/>
    </source>
</evidence>
<reference evidence="11" key="1">
    <citation type="journal article" date="2005" name="Environ. Microbiol.">
        <title>Lateral gene transfer and phylogenetic assignment of environmental fosmid clones.</title>
        <authorList>
            <person name="Nesbo C.L."/>
            <person name="Boucher Y."/>
            <person name="Dlutek M."/>
            <person name="Doolittle F.W."/>
        </authorList>
    </citation>
    <scope>NUCLEOTIDE SEQUENCE</scope>
</reference>
<dbReference type="SUPFAM" id="SSF103088">
    <property type="entry name" value="OmpA-like"/>
    <property type="match status" value="1"/>
</dbReference>
<dbReference type="Gene3D" id="3.30.1330.60">
    <property type="entry name" value="OmpA-like domain"/>
    <property type="match status" value="1"/>
</dbReference>
<sequence length="192" mass="21452">MNTRHGWIVMVMAVILLAAVGCGKKPEPATDLDMAARMSSADSLDASDTDLESAEGLSRFDDLFKKKPAAEEIETVETKPAPVLVMDDIHFEFDKYTLTADARRMLAQTAKAMKEMPEVRIQIEGHCDSRGTQEYNLALGQRRAQAAKDYLVNLGIDAARVSIISFGEERPLDPRENEEAWAKNRRAHFNKK</sequence>
<dbReference type="EMBL" id="AJ937766">
    <property type="protein sequence ID" value="CAI78811.1"/>
    <property type="molecule type" value="Genomic_DNA"/>
</dbReference>
<gene>
    <name evidence="11" type="primary">ompA</name>
    <name evidence="8" type="synonym">pal</name>
</gene>
<dbReference type="HAMAP" id="MF_02204">
    <property type="entry name" value="Pal"/>
    <property type="match status" value="1"/>
</dbReference>
<dbReference type="InterPro" id="IPR050330">
    <property type="entry name" value="Bact_OuterMem_StrucFunc"/>
</dbReference>
<keyword evidence="1" id="KW-0132">Cell division</keyword>
<dbReference type="PROSITE" id="PS51257">
    <property type="entry name" value="PROKAR_LIPOPROTEIN"/>
    <property type="match status" value="1"/>
</dbReference>
<dbReference type="InterPro" id="IPR006665">
    <property type="entry name" value="OmpA-like"/>
</dbReference>
<dbReference type="PANTHER" id="PTHR30329:SF21">
    <property type="entry name" value="LIPOPROTEIN YIAD-RELATED"/>
    <property type="match status" value="1"/>
</dbReference>
<dbReference type="GO" id="GO:0051301">
    <property type="term" value="P:cell division"/>
    <property type="evidence" value="ECO:0007669"/>
    <property type="project" value="UniProtKB-KW"/>
</dbReference>
<accession>Q2YZW1</accession>
<keyword evidence="3 8" id="KW-0472">Membrane</keyword>
<dbReference type="InterPro" id="IPR036737">
    <property type="entry name" value="OmpA-like_sf"/>
</dbReference>
<dbReference type="PRINTS" id="PR01021">
    <property type="entry name" value="OMPADOMAIN"/>
</dbReference>
<dbReference type="NCBIfam" id="TIGR02802">
    <property type="entry name" value="Pal_lipo"/>
    <property type="match status" value="1"/>
</dbReference>
<keyword evidence="7" id="KW-0131">Cell cycle</keyword>
<keyword evidence="4 8" id="KW-0564">Palmitate</keyword>
<keyword evidence="5 8" id="KW-0998">Cell outer membrane</keyword>
<evidence type="ECO:0000256" key="2">
    <source>
        <dbReference type="ARBA" id="ARBA00022729"/>
    </source>
</evidence>
<evidence type="ECO:0000256" key="4">
    <source>
        <dbReference type="ARBA" id="ARBA00023139"/>
    </source>
</evidence>
<feature type="domain" description="OmpA-like" evidence="10">
    <location>
        <begin position="77"/>
        <end position="192"/>
    </location>
</feature>
<dbReference type="Pfam" id="PF00691">
    <property type="entry name" value="OmpA"/>
    <property type="match status" value="1"/>
</dbReference>
<protein>
    <recommendedName>
        <fullName evidence="8">Peptidoglycan-associated lipoprotein</fullName>
        <shortName evidence="8">PAL</shortName>
    </recommendedName>
</protein>
<dbReference type="InterPro" id="IPR006664">
    <property type="entry name" value="OMP_bac"/>
</dbReference>
<proteinExistence type="inferred from homology"/>
<keyword evidence="6 8" id="KW-0449">Lipoprotein</keyword>
<dbReference type="InterPro" id="IPR039001">
    <property type="entry name" value="Pal"/>
</dbReference>
<evidence type="ECO:0000256" key="9">
    <source>
        <dbReference type="SAM" id="MobiDB-lite"/>
    </source>
</evidence>
<feature type="compositionally biased region" description="Basic and acidic residues" evidence="9">
    <location>
        <begin position="173"/>
        <end position="182"/>
    </location>
</feature>